<dbReference type="AlphaFoldDB" id="A0ABD2WRF7"/>
<comment type="subcellular location">
    <subcellularLocation>
        <location evidence="1">Membrane</location>
        <topology evidence="1">Multi-pass membrane protein</topology>
    </subcellularLocation>
</comment>
<evidence type="ECO:0000313" key="8">
    <source>
        <dbReference type="EMBL" id="KAL3395204.1"/>
    </source>
</evidence>
<keyword evidence="9" id="KW-1185">Reference proteome</keyword>
<dbReference type="EMBL" id="JBJJXI010000085">
    <property type="protein sequence ID" value="KAL3395204.1"/>
    <property type="molecule type" value="Genomic_DNA"/>
</dbReference>
<keyword evidence="5 7" id="KW-1133">Transmembrane helix</keyword>
<evidence type="ECO:0000256" key="5">
    <source>
        <dbReference type="ARBA" id="ARBA00022989"/>
    </source>
</evidence>
<feature type="transmembrane region" description="Helical" evidence="7">
    <location>
        <begin position="539"/>
        <end position="561"/>
    </location>
</feature>
<gene>
    <name evidence="8" type="ORF">TKK_010805</name>
</gene>
<sequence>MSVISTGGFLHIALSIIFKRERLFGCMNRTIIISLMIPSKPQKLRLNPVYRWKNTEKSWMSREIQLREGLLHVSGRKRGAECRRANRLRQIQFQSRGRVDPDVSQLRLRHHEHRLRHHHGRLRLSIDDHRQGTHQRGSHAGYANWLEYMGFLGRRQGSPTGSAVGAVSAVRRRRLVVARAELLGPGVLEIPQRRGLSISFTYLGEFQPTKYRHRILSWMEFSWAIGVIIVALLAWAVIPLDFSYKAGVFTFSSWNLFVLTSSLPAFFVWLWLLTLPETPKFLAETGQRDILLKVLTRMFVENTGKTAEDFREKLATCGLPSISCLVAMSENGNAAKSDTSSKKVLTKLEKFHHLVVTSKAQVKMLARKPYVTRLLTVGVIMFGMTSTYYSLMTWFPELFQRFAYFEANYPDEFASVCTVSKKMDVASNLTVNINDTVDLYGCFTEIDTSVYVNSIWLGVACFPCAILLPLTVDYIGYQVYLLFTATVSCAVTIAFYFVKTSAQNLVLSCIFEAFTSINISVIFCILVEIFPTNLRVMATAITIFLGRLGSLFGNMLFGYLIDEYCSILIIVMAAQLFLAAALCWATPNRGKMRQIQNDFNDPS</sequence>
<evidence type="ECO:0000256" key="7">
    <source>
        <dbReference type="SAM" id="Phobius"/>
    </source>
</evidence>
<dbReference type="SUPFAM" id="SSF103473">
    <property type="entry name" value="MFS general substrate transporter"/>
    <property type="match status" value="1"/>
</dbReference>
<keyword evidence="3" id="KW-0813">Transport</keyword>
<feature type="transmembrane region" description="Helical" evidence="7">
    <location>
        <begin position="221"/>
        <end position="242"/>
    </location>
</feature>
<proteinExistence type="inferred from homology"/>
<feature type="transmembrane region" description="Helical" evidence="7">
    <location>
        <begin position="504"/>
        <end position="527"/>
    </location>
</feature>
<keyword evidence="6 7" id="KW-0472">Membrane</keyword>
<reference evidence="8 9" key="1">
    <citation type="journal article" date="2024" name="bioRxiv">
        <title>A reference genome for Trichogramma kaykai: A tiny desert-dwelling parasitoid wasp with competing sex-ratio distorters.</title>
        <authorList>
            <person name="Culotta J."/>
            <person name="Lindsey A.R."/>
        </authorList>
    </citation>
    <scope>NUCLEOTIDE SEQUENCE [LARGE SCALE GENOMIC DNA]</scope>
    <source>
        <strain evidence="8 9">KSX58</strain>
    </source>
</reference>
<evidence type="ECO:0008006" key="10">
    <source>
        <dbReference type="Google" id="ProtNLM"/>
    </source>
</evidence>
<dbReference type="PANTHER" id="PTHR23511:SF38">
    <property type="entry name" value="SYNAPTIC VESICLE 2-RELATED PROTEIN-LIKE PROTEIN"/>
    <property type="match status" value="1"/>
</dbReference>
<dbReference type="PANTHER" id="PTHR23511">
    <property type="entry name" value="SYNAPTIC VESICLE GLYCOPROTEIN 2"/>
    <property type="match status" value="1"/>
</dbReference>
<feature type="transmembrane region" description="Helical" evidence="7">
    <location>
        <begin position="567"/>
        <end position="585"/>
    </location>
</feature>
<name>A0ABD2WRF7_9HYME</name>
<keyword evidence="4 7" id="KW-0812">Transmembrane</keyword>
<evidence type="ECO:0000256" key="3">
    <source>
        <dbReference type="ARBA" id="ARBA00022448"/>
    </source>
</evidence>
<dbReference type="InterPro" id="IPR036259">
    <property type="entry name" value="MFS_trans_sf"/>
</dbReference>
<comment type="similarity">
    <text evidence="2">Belongs to the major facilitator superfamily.</text>
</comment>
<comment type="caution">
    <text evidence="8">The sequence shown here is derived from an EMBL/GenBank/DDBJ whole genome shotgun (WGS) entry which is preliminary data.</text>
</comment>
<dbReference type="Gene3D" id="1.20.1250.20">
    <property type="entry name" value="MFS general substrate transporter like domains"/>
    <property type="match status" value="1"/>
</dbReference>
<evidence type="ECO:0000256" key="2">
    <source>
        <dbReference type="ARBA" id="ARBA00008335"/>
    </source>
</evidence>
<dbReference type="GO" id="GO:0016020">
    <property type="term" value="C:membrane"/>
    <property type="evidence" value="ECO:0007669"/>
    <property type="project" value="UniProtKB-SubCell"/>
</dbReference>
<evidence type="ECO:0000256" key="4">
    <source>
        <dbReference type="ARBA" id="ARBA00022692"/>
    </source>
</evidence>
<feature type="transmembrane region" description="Helical" evidence="7">
    <location>
        <begin position="479"/>
        <end position="498"/>
    </location>
</feature>
<feature type="transmembrane region" description="Helical" evidence="7">
    <location>
        <begin position="454"/>
        <end position="472"/>
    </location>
</feature>
<dbReference type="Proteomes" id="UP001627154">
    <property type="component" value="Unassembled WGS sequence"/>
</dbReference>
<evidence type="ECO:0000256" key="1">
    <source>
        <dbReference type="ARBA" id="ARBA00004141"/>
    </source>
</evidence>
<feature type="transmembrane region" description="Helical" evidence="7">
    <location>
        <begin position="370"/>
        <end position="391"/>
    </location>
</feature>
<protein>
    <recommendedName>
        <fullName evidence="10">Major facilitator superfamily (MFS) profile domain-containing protein</fullName>
    </recommendedName>
</protein>
<dbReference type="Pfam" id="PF00083">
    <property type="entry name" value="Sugar_tr"/>
    <property type="match status" value="1"/>
</dbReference>
<feature type="transmembrane region" description="Helical" evidence="7">
    <location>
        <begin position="254"/>
        <end position="273"/>
    </location>
</feature>
<evidence type="ECO:0000256" key="6">
    <source>
        <dbReference type="ARBA" id="ARBA00023136"/>
    </source>
</evidence>
<accession>A0ABD2WRF7</accession>
<dbReference type="InterPro" id="IPR005828">
    <property type="entry name" value="MFS_sugar_transport-like"/>
</dbReference>
<evidence type="ECO:0000313" key="9">
    <source>
        <dbReference type="Proteomes" id="UP001627154"/>
    </source>
</evidence>
<organism evidence="8 9">
    <name type="scientific">Trichogramma kaykai</name>
    <dbReference type="NCBI Taxonomy" id="54128"/>
    <lineage>
        <taxon>Eukaryota</taxon>
        <taxon>Metazoa</taxon>
        <taxon>Ecdysozoa</taxon>
        <taxon>Arthropoda</taxon>
        <taxon>Hexapoda</taxon>
        <taxon>Insecta</taxon>
        <taxon>Pterygota</taxon>
        <taxon>Neoptera</taxon>
        <taxon>Endopterygota</taxon>
        <taxon>Hymenoptera</taxon>
        <taxon>Apocrita</taxon>
        <taxon>Proctotrupomorpha</taxon>
        <taxon>Chalcidoidea</taxon>
        <taxon>Trichogrammatidae</taxon>
        <taxon>Trichogramma</taxon>
    </lineage>
</organism>